<comment type="caution">
    <text evidence="4">The sequence shown here is derived from an EMBL/GenBank/DDBJ whole genome shotgun (WGS) entry which is preliminary data.</text>
</comment>
<feature type="region of interest" description="Disordered" evidence="1">
    <location>
        <begin position="395"/>
        <end position="468"/>
    </location>
</feature>
<reference evidence="4 5" key="1">
    <citation type="journal article" date="2019" name="New Phytol.">
        <title>Comparative genomics reveals unique wood-decay strategies and fruiting body development in the Schizophyllaceae.</title>
        <authorList>
            <person name="Almasi E."/>
            <person name="Sahu N."/>
            <person name="Krizsan K."/>
            <person name="Balint B."/>
            <person name="Kovacs G.M."/>
            <person name="Kiss B."/>
            <person name="Cseklye J."/>
            <person name="Drula E."/>
            <person name="Henrissat B."/>
            <person name="Nagy I."/>
            <person name="Chovatia M."/>
            <person name="Adam C."/>
            <person name="LaButti K."/>
            <person name="Lipzen A."/>
            <person name="Riley R."/>
            <person name="Grigoriev I.V."/>
            <person name="Nagy L.G."/>
        </authorList>
    </citation>
    <scope>NUCLEOTIDE SEQUENCE [LARGE SCALE GENOMIC DNA]</scope>
    <source>
        <strain evidence="4 5">NL-1724</strain>
    </source>
</reference>
<protein>
    <submittedName>
        <fullName evidence="4">Uncharacterized protein</fullName>
    </submittedName>
</protein>
<dbReference type="AlphaFoldDB" id="A0A550CEG1"/>
<feature type="compositionally biased region" description="Basic and acidic residues" evidence="1">
    <location>
        <begin position="436"/>
        <end position="446"/>
    </location>
</feature>
<name>A0A550CEG1_9AGAR</name>
<feature type="signal peptide" evidence="3">
    <location>
        <begin position="1"/>
        <end position="18"/>
    </location>
</feature>
<sequence length="468" mass="51047">MRPTTALLWCALCLRASATMLEPMEQSWVFDFYTEDGDLRQFPVYEQCETMRIKWNRGSATGPSGTAPYSFLIYTSIYQFPFVLDVGSSNEYDFEVPFPPNTQFDANGYTGGCQSVVNVVHNTTAFSRSCSNDTLSWPDGPLDIEAYDVSGPLSWTGWPPQCTDLQLTPKNGTAPYTVTVAPPSHPPYNATIDDMSTFNWTVGLSWSTPFYVSVADSDHNLWSIGMLHSGEGKASCLGGDDPSVVSPAAAVGAGIGGLVLGLIVGALGVWFFLRRRRSRRPFSSAHEPFAVEPPSPSSPYAPYDPHAQTPYAAQMPFPREPSSPFHREPSSPTTQAGSALLPQAGSALLDPLRRTEGSSSDGGMRESAHNVYVVHHDGGAVPVTVYHGDDTRVVELPPRYAGSEDDGERGLRDGERGARDGERNSGDGAGESEPFDPYREESRDEGFSPQLLIDQRRRPTGARKPHRR</sequence>
<dbReference type="OrthoDB" id="2563021at2759"/>
<evidence type="ECO:0000313" key="5">
    <source>
        <dbReference type="Proteomes" id="UP000320762"/>
    </source>
</evidence>
<accession>A0A550CEG1</accession>
<keyword evidence="2" id="KW-1133">Transmembrane helix</keyword>
<dbReference type="Proteomes" id="UP000320762">
    <property type="component" value="Unassembled WGS sequence"/>
</dbReference>
<evidence type="ECO:0000313" key="4">
    <source>
        <dbReference type="EMBL" id="TRM63177.1"/>
    </source>
</evidence>
<evidence type="ECO:0000256" key="3">
    <source>
        <dbReference type="SAM" id="SignalP"/>
    </source>
</evidence>
<keyword evidence="2" id="KW-0472">Membrane</keyword>
<evidence type="ECO:0000256" key="1">
    <source>
        <dbReference type="SAM" id="MobiDB-lite"/>
    </source>
</evidence>
<feature type="transmembrane region" description="Helical" evidence="2">
    <location>
        <begin position="250"/>
        <end position="273"/>
    </location>
</feature>
<feature type="compositionally biased region" description="Basic and acidic residues" evidence="1">
    <location>
        <begin position="408"/>
        <end position="425"/>
    </location>
</feature>
<evidence type="ECO:0000256" key="2">
    <source>
        <dbReference type="SAM" id="Phobius"/>
    </source>
</evidence>
<feature type="region of interest" description="Disordered" evidence="1">
    <location>
        <begin position="283"/>
        <end position="338"/>
    </location>
</feature>
<keyword evidence="3" id="KW-0732">Signal</keyword>
<feature type="compositionally biased region" description="Basic residues" evidence="1">
    <location>
        <begin position="458"/>
        <end position="468"/>
    </location>
</feature>
<proteinExistence type="predicted"/>
<keyword evidence="2" id="KW-0812">Transmembrane</keyword>
<gene>
    <name evidence="4" type="ORF">BD626DRAFT_495781</name>
</gene>
<organism evidence="4 5">
    <name type="scientific">Schizophyllum amplum</name>
    <dbReference type="NCBI Taxonomy" id="97359"/>
    <lineage>
        <taxon>Eukaryota</taxon>
        <taxon>Fungi</taxon>
        <taxon>Dikarya</taxon>
        <taxon>Basidiomycota</taxon>
        <taxon>Agaricomycotina</taxon>
        <taxon>Agaricomycetes</taxon>
        <taxon>Agaricomycetidae</taxon>
        <taxon>Agaricales</taxon>
        <taxon>Schizophyllaceae</taxon>
        <taxon>Schizophyllum</taxon>
    </lineage>
</organism>
<dbReference type="EMBL" id="VDMD01000010">
    <property type="protein sequence ID" value="TRM63177.1"/>
    <property type="molecule type" value="Genomic_DNA"/>
</dbReference>
<keyword evidence="5" id="KW-1185">Reference proteome</keyword>
<feature type="chain" id="PRO_5021744263" evidence="3">
    <location>
        <begin position="19"/>
        <end position="468"/>
    </location>
</feature>